<evidence type="ECO:0000259" key="10">
    <source>
        <dbReference type="PROSITE" id="PS51352"/>
    </source>
</evidence>
<feature type="transmembrane region" description="Helical" evidence="8">
    <location>
        <begin position="306"/>
        <end position="329"/>
    </location>
</feature>
<feature type="non-terminal residue" evidence="11">
    <location>
        <position position="1"/>
    </location>
</feature>
<dbReference type="GO" id="GO:0005351">
    <property type="term" value="F:carbohydrate:proton symporter activity"/>
    <property type="evidence" value="ECO:0007669"/>
    <property type="project" value="TreeGrafter"/>
</dbReference>
<dbReference type="CDD" id="cd17356">
    <property type="entry name" value="MFS_HXT"/>
    <property type="match status" value="1"/>
</dbReference>
<feature type="compositionally biased region" description="Low complexity" evidence="7">
    <location>
        <begin position="554"/>
        <end position="569"/>
    </location>
</feature>
<reference evidence="11 12" key="1">
    <citation type="submission" date="2018-05" db="EMBL/GenBank/DDBJ databases">
        <title>Draft genome sequence of Scytalidium lignicola DSM 105466, a ubiquitous saprotrophic fungus.</title>
        <authorList>
            <person name="Buettner E."/>
            <person name="Gebauer A.M."/>
            <person name="Hofrichter M."/>
            <person name="Liers C."/>
            <person name="Kellner H."/>
        </authorList>
    </citation>
    <scope>NUCLEOTIDE SEQUENCE [LARGE SCALE GENOMIC DNA]</scope>
    <source>
        <strain evidence="11 12">DSM 105466</strain>
    </source>
</reference>
<dbReference type="Gene3D" id="3.40.30.10">
    <property type="entry name" value="Glutaredoxin"/>
    <property type="match status" value="1"/>
</dbReference>
<evidence type="ECO:0000256" key="3">
    <source>
        <dbReference type="ARBA" id="ARBA00022448"/>
    </source>
</evidence>
<feature type="domain" description="Major facilitator superfamily (MFS) profile" evidence="9">
    <location>
        <begin position="49"/>
        <end position="496"/>
    </location>
</feature>
<dbReference type="InterPro" id="IPR005829">
    <property type="entry name" value="Sugar_transporter_CS"/>
</dbReference>
<feature type="region of interest" description="Disordered" evidence="7">
    <location>
        <begin position="769"/>
        <end position="796"/>
    </location>
</feature>
<dbReference type="PROSITE" id="PS00217">
    <property type="entry name" value="SUGAR_TRANSPORT_2"/>
    <property type="match status" value="1"/>
</dbReference>
<feature type="transmembrane region" description="Helical" evidence="8">
    <location>
        <begin position="405"/>
        <end position="431"/>
    </location>
</feature>
<dbReference type="SUPFAM" id="SSF103473">
    <property type="entry name" value="MFS general substrate transporter"/>
    <property type="match status" value="1"/>
</dbReference>
<comment type="similarity">
    <text evidence="2">Belongs to the major facilitator superfamily. Sugar transporter (TC 2.A.1.1) family.</text>
</comment>
<feature type="transmembrane region" description="Helical" evidence="8">
    <location>
        <begin position="371"/>
        <end position="393"/>
    </location>
</feature>
<feature type="transmembrane region" description="Helical" evidence="8">
    <location>
        <begin position="185"/>
        <end position="207"/>
    </location>
</feature>
<dbReference type="EMBL" id="NCSJ02000174">
    <property type="protein sequence ID" value="RFU28156.1"/>
    <property type="molecule type" value="Genomic_DNA"/>
</dbReference>
<dbReference type="InterPro" id="IPR036249">
    <property type="entry name" value="Thioredoxin-like_sf"/>
</dbReference>
<keyword evidence="5 8" id="KW-1133">Transmembrane helix</keyword>
<dbReference type="Pfam" id="PF00083">
    <property type="entry name" value="Sugar_tr"/>
    <property type="match status" value="1"/>
</dbReference>
<keyword evidence="4 8" id="KW-0812">Transmembrane</keyword>
<keyword evidence="12" id="KW-1185">Reference proteome</keyword>
<dbReference type="SUPFAM" id="SSF52833">
    <property type="entry name" value="Thioredoxin-like"/>
    <property type="match status" value="1"/>
</dbReference>
<dbReference type="AlphaFoldDB" id="A0A3E2H430"/>
<feature type="transmembrane region" description="Helical" evidence="8">
    <location>
        <begin position="443"/>
        <end position="466"/>
    </location>
</feature>
<dbReference type="Gene3D" id="1.20.1250.20">
    <property type="entry name" value="MFS general substrate transporter like domains"/>
    <property type="match status" value="1"/>
</dbReference>
<evidence type="ECO:0000259" key="9">
    <source>
        <dbReference type="PROSITE" id="PS50850"/>
    </source>
</evidence>
<dbReference type="CDD" id="cd02947">
    <property type="entry name" value="TRX_family"/>
    <property type="match status" value="1"/>
</dbReference>
<evidence type="ECO:0000256" key="1">
    <source>
        <dbReference type="ARBA" id="ARBA00004141"/>
    </source>
</evidence>
<accession>A0A3E2H430</accession>
<dbReference type="PROSITE" id="PS00216">
    <property type="entry name" value="SUGAR_TRANSPORT_1"/>
    <property type="match status" value="2"/>
</dbReference>
<feature type="transmembrane region" description="Helical" evidence="8">
    <location>
        <begin position="219"/>
        <end position="238"/>
    </location>
</feature>
<dbReference type="OMA" id="EWIVTEY"/>
<dbReference type="Pfam" id="PF00085">
    <property type="entry name" value="Thioredoxin"/>
    <property type="match status" value="1"/>
</dbReference>
<proteinExistence type="inferred from homology"/>
<feature type="transmembrane region" description="Helical" evidence="8">
    <location>
        <begin position="98"/>
        <end position="118"/>
    </location>
</feature>
<dbReference type="GO" id="GO:0016020">
    <property type="term" value="C:membrane"/>
    <property type="evidence" value="ECO:0007669"/>
    <property type="project" value="UniProtKB-SubCell"/>
</dbReference>
<dbReference type="InterPro" id="IPR003663">
    <property type="entry name" value="Sugar/inositol_transpt"/>
</dbReference>
<gene>
    <name evidence="11" type="ORF">B7463_g8185</name>
</gene>
<keyword evidence="3" id="KW-0813">Transport</keyword>
<feature type="transmembrane region" description="Helical" evidence="8">
    <location>
        <begin position="149"/>
        <end position="173"/>
    </location>
</feature>
<evidence type="ECO:0000313" key="11">
    <source>
        <dbReference type="EMBL" id="RFU28156.1"/>
    </source>
</evidence>
<feature type="transmembrane region" description="Helical" evidence="8">
    <location>
        <begin position="42"/>
        <end position="62"/>
    </location>
</feature>
<evidence type="ECO:0000256" key="5">
    <source>
        <dbReference type="ARBA" id="ARBA00022989"/>
    </source>
</evidence>
<dbReference type="InterPro" id="IPR050360">
    <property type="entry name" value="MFS_Sugar_Transporters"/>
</dbReference>
<dbReference type="InterPro" id="IPR036259">
    <property type="entry name" value="MFS_trans_sf"/>
</dbReference>
<evidence type="ECO:0000313" key="12">
    <source>
        <dbReference type="Proteomes" id="UP000258309"/>
    </source>
</evidence>
<dbReference type="NCBIfam" id="TIGR00879">
    <property type="entry name" value="SP"/>
    <property type="match status" value="1"/>
</dbReference>
<comment type="subcellular location">
    <subcellularLocation>
        <location evidence="1">Membrane</location>
        <topology evidence="1">Multi-pass membrane protein</topology>
    </subcellularLocation>
</comment>
<dbReference type="OrthoDB" id="2241241at2759"/>
<dbReference type="FunFam" id="1.20.1250.20:FF:000044">
    <property type="entry name" value="Hexose transporter Hxt3p"/>
    <property type="match status" value="1"/>
</dbReference>
<feature type="transmembrane region" description="Helical" evidence="8">
    <location>
        <begin position="125"/>
        <end position="143"/>
    </location>
</feature>
<dbReference type="InterPro" id="IPR020846">
    <property type="entry name" value="MFS_dom"/>
</dbReference>
<comment type="caution">
    <text evidence="11">The sequence shown here is derived from an EMBL/GenBank/DDBJ whole genome shotgun (WGS) entry which is preliminary data.</text>
</comment>
<organism evidence="11 12">
    <name type="scientific">Scytalidium lignicola</name>
    <name type="common">Hyphomycete</name>
    <dbReference type="NCBI Taxonomy" id="5539"/>
    <lineage>
        <taxon>Eukaryota</taxon>
        <taxon>Fungi</taxon>
        <taxon>Dikarya</taxon>
        <taxon>Ascomycota</taxon>
        <taxon>Pezizomycotina</taxon>
        <taxon>Leotiomycetes</taxon>
        <taxon>Leotiomycetes incertae sedis</taxon>
        <taxon>Scytalidium</taxon>
    </lineage>
</organism>
<feature type="domain" description="Thioredoxin" evidence="10">
    <location>
        <begin position="561"/>
        <end position="691"/>
    </location>
</feature>
<feature type="transmembrane region" description="Helical" evidence="8">
    <location>
        <begin position="472"/>
        <end position="492"/>
    </location>
</feature>
<feature type="transmembrane region" description="Helical" evidence="8">
    <location>
        <begin position="341"/>
        <end position="362"/>
    </location>
</feature>
<evidence type="ECO:0000256" key="2">
    <source>
        <dbReference type="ARBA" id="ARBA00010992"/>
    </source>
</evidence>
<feature type="transmembrane region" description="Helical" evidence="8">
    <location>
        <begin position="728"/>
        <end position="746"/>
    </location>
</feature>
<evidence type="ECO:0000256" key="4">
    <source>
        <dbReference type="ARBA" id="ARBA00022692"/>
    </source>
</evidence>
<dbReference type="PRINTS" id="PR00171">
    <property type="entry name" value="SUGRTRNSPORT"/>
</dbReference>
<sequence>MAFPKLGLSRWRHDTTSSTAGDGIVHPEKHAGLYDESPIPRLTIHSFIMGVFVSMGGFIFGYDTGQISGFLGMENFLMRFGQRHASGEYYFSNVRSGLIVGLLSIGTLMGALIAGPVADRVGRKWSISAWCVMLHIGLIVQMTAANGKWYQIVVGRWIAGLGVGALSLLVPMYQGESAPRHIRGALISTYQLFITLGIFVANCINFGTEKKHTTASWRIPMGISFVWVLILGIGIIFFPESPRYDYRHGRVERAKKTLTKLYGVPENHKVIVDEFTEIQQKHEEELASKDQSYLEMFRAPRMAYRIALGMGLQALQQLTGANYFFYYGTIIFKSTGINNSYVTQMILGGVNFGTTFLGLYAVEHWGRRNSLIVGGTWMFICFMIFASVGHFSLDRNDPQSTESSGTAMIVFACLFILGFASTWGPMIWTICAELYPSRYRSNAMALSTASNWIWNFLLAFFTPFIVQDIDFRYGYVFAGCLFLCVATVYLFVIEGQGRTLEELDTMYILHVDPRESAKWIAPPADQLVTTERLLHRDATTQNDPEQGGNATAERASTQRTSTQRTSTPPAEDKDDKKLGVVLEWIVTEYTPAIFATAADAFSLLPYHHIYADWCGPCRAIAPTFESLSTKYSKPKRVTFTKVNVDNQRQIAQQYGVSAMPTFMIFRSGSVIETIRGADVRRLTDAIESAVKSAGPATPVYSSAGRTLGGTPVSSQSVSRPWKWSVNSFINTIVTFLGLYVISLFSFDPYLAAQNSQFNIHHKPISNGKITGSGRKVGAAPQSGKRMGTMADISGGA</sequence>
<evidence type="ECO:0000256" key="8">
    <source>
        <dbReference type="SAM" id="Phobius"/>
    </source>
</evidence>
<evidence type="ECO:0000256" key="7">
    <source>
        <dbReference type="SAM" id="MobiDB-lite"/>
    </source>
</evidence>
<dbReference type="Proteomes" id="UP000258309">
    <property type="component" value="Unassembled WGS sequence"/>
</dbReference>
<dbReference type="InterPro" id="IPR005828">
    <property type="entry name" value="MFS_sugar_transport-like"/>
</dbReference>
<keyword evidence="6 8" id="KW-0472">Membrane</keyword>
<evidence type="ECO:0008006" key="13">
    <source>
        <dbReference type="Google" id="ProtNLM"/>
    </source>
</evidence>
<protein>
    <recommendedName>
        <fullName evidence="13">Thioredoxin domain-containing protein</fullName>
    </recommendedName>
</protein>
<feature type="non-terminal residue" evidence="11">
    <location>
        <position position="796"/>
    </location>
</feature>
<dbReference type="PANTHER" id="PTHR48022:SF39">
    <property type="entry name" value="MONOSACCHARIDE TRANSPORTER, PUTATIVE-RELATED"/>
    <property type="match status" value="1"/>
</dbReference>
<dbReference type="PROSITE" id="PS51352">
    <property type="entry name" value="THIOREDOXIN_2"/>
    <property type="match status" value="1"/>
</dbReference>
<name>A0A3E2H430_SCYLI</name>
<feature type="region of interest" description="Disordered" evidence="7">
    <location>
        <begin position="538"/>
        <end position="574"/>
    </location>
</feature>
<dbReference type="PROSITE" id="PS50850">
    <property type="entry name" value="MFS"/>
    <property type="match status" value="1"/>
</dbReference>
<dbReference type="InterPro" id="IPR013766">
    <property type="entry name" value="Thioredoxin_domain"/>
</dbReference>
<dbReference type="PANTHER" id="PTHR48022">
    <property type="entry name" value="PLASTIDIC GLUCOSE TRANSPORTER 4"/>
    <property type="match status" value="1"/>
</dbReference>
<evidence type="ECO:0000256" key="6">
    <source>
        <dbReference type="ARBA" id="ARBA00023136"/>
    </source>
</evidence>